<proteinExistence type="predicted"/>
<sequence length="93" mass="10536">SYERLQLFYSARFLTSSQTWVRIKLVKRVTPPTENIKSVLTLGTLLIAYPLGLLLMWKWTNWPLPVKLSIALLPLTLLLLLLFGAVKLGTIIG</sequence>
<dbReference type="Proteomes" id="UP000285655">
    <property type="component" value="Unassembled WGS sequence"/>
</dbReference>
<dbReference type="AlphaFoldDB" id="A0A419DDI7"/>
<feature type="transmembrane region" description="Helical" evidence="1">
    <location>
        <begin position="69"/>
        <end position="92"/>
    </location>
</feature>
<evidence type="ECO:0000313" key="3">
    <source>
        <dbReference type="Proteomes" id="UP000285655"/>
    </source>
</evidence>
<feature type="transmembrane region" description="Helical" evidence="1">
    <location>
        <begin position="39"/>
        <end position="57"/>
    </location>
</feature>
<protein>
    <submittedName>
        <fullName evidence="2">Uncharacterized protein</fullName>
    </submittedName>
</protein>
<evidence type="ECO:0000256" key="1">
    <source>
        <dbReference type="SAM" id="Phobius"/>
    </source>
</evidence>
<feature type="non-terminal residue" evidence="2">
    <location>
        <position position="1"/>
    </location>
</feature>
<keyword evidence="1" id="KW-0472">Membrane</keyword>
<reference evidence="2 3" key="1">
    <citation type="journal article" date="2017" name="ISME J.">
        <title>Energy and carbon metabolisms in a deep terrestrial subsurface fluid microbial community.</title>
        <authorList>
            <person name="Momper L."/>
            <person name="Jungbluth S.P."/>
            <person name="Lee M.D."/>
            <person name="Amend J.P."/>
        </authorList>
    </citation>
    <scope>NUCLEOTIDE SEQUENCE [LARGE SCALE GENOMIC DNA]</scope>
    <source>
        <strain evidence="2">SURF_29</strain>
    </source>
</reference>
<dbReference type="EMBL" id="QZJW01000027">
    <property type="protein sequence ID" value="RJO61155.1"/>
    <property type="molecule type" value="Genomic_DNA"/>
</dbReference>
<accession>A0A419DDI7</accession>
<name>A0A419DDI7_9BACT</name>
<gene>
    <name evidence="2" type="ORF">C4544_03500</name>
</gene>
<evidence type="ECO:0000313" key="2">
    <source>
        <dbReference type="EMBL" id="RJO61155.1"/>
    </source>
</evidence>
<keyword evidence="1" id="KW-0812">Transmembrane</keyword>
<keyword evidence="1" id="KW-1133">Transmembrane helix</keyword>
<organism evidence="2 3">
    <name type="scientific">candidate division WS5 bacterium</name>
    <dbReference type="NCBI Taxonomy" id="2093353"/>
    <lineage>
        <taxon>Bacteria</taxon>
        <taxon>candidate division WS5</taxon>
    </lineage>
</organism>
<comment type="caution">
    <text evidence="2">The sequence shown here is derived from an EMBL/GenBank/DDBJ whole genome shotgun (WGS) entry which is preliminary data.</text>
</comment>